<evidence type="ECO:0000313" key="2">
    <source>
        <dbReference type="EMBL" id="EPD98756.1"/>
    </source>
</evidence>
<dbReference type="EMBL" id="ATCF01000021">
    <property type="protein sequence ID" value="EPD98756.1"/>
    <property type="molecule type" value="Genomic_DNA"/>
</dbReference>
<reference evidence="2 3" key="1">
    <citation type="submission" date="2013-04" db="EMBL/GenBank/DDBJ databases">
        <title>The Genome Sequence of Sutterella wadsworthensis HGA0223.</title>
        <authorList>
            <consortium name="The Broad Institute Genomics Platform"/>
            <person name="Earl A."/>
            <person name="Ward D."/>
            <person name="Feldgarden M."/>
            <person name="Gevers D."/>
            <person name="Schmidt T.M."/>
            <person name="Dover J."/>
            <person name="Dai D."/>
            <person name="Walker B."/>
            <person name="Young S."/>
            <person name="Zeng Q."/>
            <person name="Gargeya S."/>
            <person name="Fitzgerald M."/>
            <person name="Haas B."/>
            <person name="Abouelleil A."/>
            <person name="Allen A.W."/>
            <person name="Alvarado L."/>
            <person name="Arachchi H.M."/>
            <person name="Berlin A.M."/>
            <person name="Chapman S.B."/>
            <person name="Gainer-Dewar J."/>
            <person name="Goldberg J."/>
            <person name="Griggs A."/>
            <person name="Gujja S."/>
            <person name="Hansen M."/>
            <person name="Howarth C."/>
            <person name="Imamovic A."/>
            <person name="Ireland A."/>
            <person name="Larimer J."/>
            <person name="McCowan C."/>
            <person name="Murphy C."/>
            <person name="Pearson M."/>
            <person name="Poon T.W."/>
            <person name="Priest M."/>
            <person name="Roberts A."/>
            <person name="Saif S."/>
            <person name="Shea T."/>
            <person name="Sisk P."/>
            <person name="Sykes S."/>
            <person name="Wortman J."/>
            <person name="Nusbaum C."/>
            <person name="Birren B."/>
        </authorList>
    </citation>
    <scope>NUCLEOTIDE SEQUENCE [LARGE SCALE GENOMIC DNA]</scope>
    <source>
        <strain evidence="2 3">HGA0223</strain>
    </source>
</reference>
<keyword evidence="1" id="KW-0732">Signal</keyword>
<dbReference type="PROSITE" id="PS51257">
    <property type="entry name" value="PROKAR_LIPOPROTEIN"/>
    <property type="match status" value="1"/>
</dbReference>
<evidence type="ECO:0008006" key="4">
    <source>
        <dbReference type="Google" id="ProtNLM"/>
    </source>
</evidence>
<dbReference type="Proteomes" id="UP000014400">
    <property type="component" value="Unassembled WGS sequence"/>
</dbReference>
<dbReference type="PATRIC" id="fig|1203554.3.peg.1572"/>
<dbReference type="RefSeq" id="WP_016474700.1">
    <property type="nucleotide sequence ID" value="NZ_KE150480.1"/>
</dbReference>
<comment type="caution">
    <text evidence="2">The sequence shown here is derived from an EMBL/GenBank/DDBJ whole genome shotgun (WGS) entry which is preliminary data.</text>
</comment>
<proteinExistence type="predicted"/>
<name>S3BEC2_9BURK</name>
<dbReference type="AlphaFoldDB" id="S3BEC2"/>
<accession>S3BEC2</accession>
<gene>
    <name evidence="2" type="ORF">HMPREF1476_01498</name>
</gene>
<dbReference type="HOGENOM" id="CLU_1864128_0_0_4"/>
<evidence type="ECO:0000256" key="1">
    <source>
        <dbReference type="SAM" id="SignalP"/>
    </source>
</evidence>
<feature type="chain" id="PRO_5004506177" description="Lipoprotein" evidence="1">
    <location>
        <begin position="28"/>
        <end position="138"/>
    </location>
</feature>
<sequence>MPRQSSVALFLCASAGAALLLSGCSSATQELEKAFDSRVNIEPVVGSIWRISAERPKVESSARIADFVYERAKAFCTDKGMGMMPLTGSSSAASADGQPAKAWLEFRCASPEKVEREYKGITLHFDELLGDDDKKKKN</sequence>
<feature type="signal peptide" evidence="1">
    <location>
        <begin position="1"/>
        <end position="27"/>
    </location>
</feature>
<dbReference type="STRING" id="1203554.HMPREF1476_01498"/>
<keyword evidence="3" id="KW-1185">Reference proteome</keyword>
<organism evidence="2 3">
    <name type="scientific">Sutterella wadsworthensis HGA0223</name>
    <dbReference type="NCBI Taxonomy" id="1203554"/>
    <lineage>
        <taxon>Bacteria</taxon>
        <taxon>Pseudomonadati</taxon>
        <taxon>Pseudomonadota</taxon>
        <taxon>Betaproteobacteria</taxon>
        <taxon>Burkholderiales</taxon>
        <taxon>Sutterellaceae</taxon>
        <taxon>Sutterella</taxon>
    </lineage>
</organism>
<dbReference type="eggNOG" id="ENOG5030YF3">
    <property type="taxonomic scope" value="Bacteria"/>
</dbReference>
<protein>
    <recommendedName>
        <fullName evidence="4">Lipoprotein</fullName>
    </recommendedName>
</protein>
<evidence type="ECO:0000313" key="3">
    <source>
        <dbReference type="Proteomes" id="UP000014400"/>
    </source>
</evidence>